<feature type="region of interest" description="Disordered" evidence="3">
    <location>
        <begin position="155"/>
        <end position="174"/>
    </location>
</feature>
<dbReference type="Proteomes" id="UP001303473">
    <property type="component" value="Unassembled WGS sequence"/>
</dbReference>
<dbReference type="AlphaFoldDB" id="A0AAN6NDT6"/>
<keyword evidence="1 2" id="KW-0728">SH3 domain</keyword>
<feature type="domain" description="BAR" evidence="5">
    <location>
        <begin position="7"/>
        <end position="241"/>
    </location>
</feature>
<dbReference type="Pfam" id="PF00018">
    <property type="entry name" value="SH3_1"/>
    <property type="match status" value="1"/>
</dbReference>
<feature type="region of interest" description="Disordered" evidence="3">
    <location>
        <begin position="277"/>
        <end position="350"/>
    </location>
</feature>
<feature type="compositionally biased region" description="Polar residues" evidence="3">
    <location>
        <begin position="277"/>
        <end position="288"/>
    </location>
</feature>
<dbReference type="PROSITE" id="PS51021">
    <property type="entry name" value="BAR"/>
    <property type="match status" value="1"/>
</dbReference>
<keyword evidence="7" id="KW-1185">Reference proteome</keyword>
<dbReference type="FunFam" id="2.30.30.40:FF:000100">
    <property type="entry name" value="SH3 domain-containing YSC84-like protein 1"/>
    <property type="match status" value="1"/>
</dbReference>
<name>A0AAN6NDT6_9PEZI</name>
<dbReference type="SMART" id="SM00326">
    <property type="entry name" value="SH3"/>
    <property type="match status" value="1"/>
</dbReference>
<dbReference type="GO" id="GO:0043332">
    <property type="term" value="C:mating projection tip"/>
    <property type="evidence" value="ECO:0007669"/>
    <property type="project" value="TreeGrafter"/>
</dbReference>
<dbReference type="InterPro" id="IPR004148">
    <property type="entry name" value="BAR_dom"/>
</dbReference>
<comment type="caution">
    <text evidence="6">The sequence shown here is derived from an EMBL/GenBank/DDBJ whole genome shotgun (WGS) entry which is preliminary data.</text>
</comment>
<feature type="compositionally biased region" description="Polar residues" evidence="3">
    <location>
        <begin position="313"/>
        <end position="326"/>
    </location>
</feature>
<feature type="compositionally biased region" description="Low complexity" evidence="3">
    <location>
        <begin position="388"/>
        <end position="401"/>
    </location>
</feature>
<dbReference type="Gene3D" id="2.30.30.40">
    <property type="entry name" value="SH3 Domains"/>
    <property type="match status" value="1"/>
</dbReference>
<dbReference type="InterPro" id="IPR046982">
    <property type="entry name" value="BIN3/RVS161-like"/>
</dbReference>
<dbReference type="PROSITE" id="PS50002">
    <property type="entry name" value="SH3"/>
    <property type="match status" value="1"/>
</dbReference>
<organism evidence="6 7">
    <name type="scientific">Diplogelasinospora grovesii</name>
    <dbReference type="NCBI Taxonomy" id="303347"/>
    <lineage>
        <taxon>Eukaryota</taxon>
        <taxon>Fungi</taxon>
        <taxon>Dikarya</taxon>
        <taxon>Ascomycota</taxon>
        <taxon>Pezizomycotina</taxon>
        <taxon>Sordariomycetes</taxon>
        <taxon>Sordariomycetidae</taxon>
        <taxon>Sordariales</taxon>
        <taxon>Diplogelasinosporaceae</taxon>
        <taxon>Diplogelasinospora</taxon>
    </lineage>
</organism>
<dbReference type="CDD" id="cd07599">
    <property type="entry name" value="BAR_Rvs167p"/>
    <property type="match status" value="1"/>
</dbReference>
<dbReference type="EMBL" id="MU853762">
    <property type="protein sequence ID" value="KAK3943930.1"/>
    <property type="molecule type" value="Genomic_DNA"/>
</dbReference>
<dbReference type="InterPro" id="IPR027267">
    <property type="entry name" value="AH/BAR_dom_sf"/>
</dbReference>
<evidence type="ECO:0000256" key="3">
    <source>
        <dbReference type="SAM" id="MobiDB-lite"/>
    </source>
</evidence>
<dbReference type="InterPro" id="IPR001452">
    <property type="entry name" value="SH3_domain"/>
</dbReference>
<dbReference type="GO" id="GO:1990528">
    <property type="term" value="C:Rvs161p-Rvs167p complex"/>
    <property type="evidence" value="ECO:0007669"/>
    <property type="project" value="TreeGrafter"/>
</dbReference>
<dbReference type="GO" id="GO:0051666">
    <property type="term" value="P:actin cortical patch localization"/>
    <property type="evidence" value="ECO:0007669"/>
    <property type="project" value="InterPro"/>
</dbReference>
<dbReference type="SUPFAM" id="SSF103657">
    <property type="entry name" value="BAR/IMD domain-like"/>
    <property type="match status" value="1"/>
</dbReference>
<evidence type="ECO:0000313" key="7">
    <source>
        <dbReference type="Proteomes" id="UP001303473"/>
    </source>
</evidence>
<gene>
    <name evidence="6" type="ORF">QBC46DRAFT_13942</name>
</gene>
<reference evidence="7" key="1">
    <citation type="journal article" date="2023" name="Mol. Phylogenet. Evol.">
        <title>Genome-scale phylogeny and comparative genomics of the fungal order Sordariales.</title>
        <authorList>
            <person name="Hensen N."/>
            <person name="Bonometti L."/>
            <person name="Westerberg I."/>
            <person name="Brannstrom I.O."/>
            <person name="Guillou S."/>
            <person name="Cros-Aarteil S."/>
            <person name="Calhoun S."/>
            <person name="Haridas S."/>
            <person name="Kuo A."/>
            <person name="Mondo S."/>
            <person name="Pangilinan J."/>
            <person name="Riley R."/>
            <person name="LaButti K."/>
            <person name="Andreopoulos B."/>
            <person name="Lipzen A."/>
            <person name="Chen C."/>
            <person name="Yan M."/>
            <person name="Daum C."/>
            <person name="Ng V."/>
            <person name="Clum A."/>
            <person name="Steindorff A."/>
            <person name="Ohm R.A."/>
            <person name="Martin F."/>
            <person name="Silar P."/>
            <person name="Natvig D.O."/>
            <person name="Lalanne C."/>
            <person name="Gautier V."/>
            <person name="Ament-Velasquez S.L."/>
            <person name="Kruys A."/>
            <person name="Hutchinson M.I."/>
            <person name="Powell A.J."/>
            <person name="Barry K."/>
            <person name="Miller A.N."/>
            <person name="Grigoriev I.V."/>
            <person name="Debuchy R."/>
            <person name="Gladieux P."/>
            <person name="Hiltunen Thoren M."/>
            <person name="Johannesson H."/>
        </authorList>
    </citation>
    <scope>NUCLEOTIDE SEQUENCE [LARGE SCALE GENOMIC DNA]</scope>
    <source>
        <strain evidence="7">CBS 340.73</strain>
    </source>
</reference>
<dbReference type="InterPro" id="IPR036028">
    <property type="entry name" value="SH3-like_dom_sf"/>
</dbReference>
<dbReference type="GO" id="GO:0008289">
    <property type="term" value="F:lipid binding"/>
    <property type="evidence" value="ECO:0007669"/>
    <property type="project" value="TreeGrafter"/>
</dbReference>
<protein>
    <submittedName>
        <fullName evidence="6">Protein hob1</fullName>
    </submittedName>
</protein>
<dbReference type="GO" id="GO:0006897">
    <property type="term" value="P:endocytosis"/>
    <property type="evidence" value="ECO:0007669"/>
    <property type="project" value="InterPro"/>
</dbReference>
<evidence type="ECO:0000256" key="2">
    <source>
        <dbReference type="PROSITE-ProRule" id="PRU00192"/>
    </source>
</evidence>
<dbReference type="GO" id="GO:0030479">
    <property type="term" value="C:actin cortical patch"/>
    <property type="evidence" value="ECO:0007669"/>
    <property type="project" value="TreeGrafter"/>
</dbReference>
<sequence>MQSMQRQFGKLWSKGPGDNAKVSVMLNDYEDADRVLAKIIDDAKLWRDSWVSLLNSQLQIVNEYEGLYDPIVGATDGHGREAVPTPQLQLHRTFQLKEAYAELKSELAEELEAIESRLYKPCTDARDYISPIRKTIKNRENKRLDYEKCQEKLSKLHKKSSRSPKEDAALAKAEDELSRASDEFGIADDHLRQTLPPIIDACFRLIPPLLTRLVLIQTRLLGLYYTSLHGYCEDNGFPSPPPPMTEVIATWNSAFRPIQSEVESINCIARGKAIHQSMSIGNDGQSRKPSVPAPSSMSLRKSSSGLLPRAGNGNESRTMRIPSTGSLKAPSPTPSPSSHPSPTFKRSDYLSPTDFTTATILGGAAIDRSPTSSPNRAQQARDYFSRPSTASTTASYATTSSHQSQGGGAALTSLGNGFVKKKPPPPPPPKRIASTKPEEWVVAQYAFAGEGLGDLSFREGDNIKVIKKTESTQDWWTGELNGARGSFPANYCKPL</sequence>
<feature type="compositionally biased region" description="Polar residues" evidence="3">
    <location>
        <begin position="369"/>
        <end position="378"/>
    </location>
</feature>
<dbReference type="SUPFAM" id="SSF50044">
    <property type="entry name" value="SH3-domain"/>
    <property type="match status" value="1"/>
</dbReference>
<dbReference type="GO" id="GO:0031097">
    <property type="term" value="C:medial cortex"/>
    <property type="evidence" value="ECO:0007669"/>
    <property type="project" value="TreeGrafter"/>
</dbReference>
<feature type="domain" description="SH3" evidence="4">
    <location>
        <begin position="436"/>
        <end position="495"/>
    </location>
</feature>
<dbReference type="Gene3D" id="1.20.1270.60">
    <property type="entry name" value="Arfaptin homology (AH) domain/BAR domain"/>
    <property type="match status" value="1"/>
</dbReference>
<accession>A0AAN6NDT6</accession>
<dbReference type="GO" id="GO:0097320">
    <property type="term" value="P:plasma membrane tubulation"/>
    <property type="evidence" value="ECO:0007669"/>
    <property type="project" value="TreeGrafter"/>
</dbReference>
<evidence type="ECO:0000259" key="5">
    <source>
        <dbReference type="PROSITE" id="PS51021"/>
    </source>
</evidence>
<dbReference type="PANTHER" id="PTHR47174">
    <property type="entry name" value="BRIDGING INTEGRATOR 3"/>
    <property type="match status" value="1"/>
</dbReference>
<dbReference type="Pfam" id="PF03114">
    <property type="entry name" value="BAR"/>
    <property type="match status" value="1"/>
</dbReference>
<feature type="region of interest" description="Disordered" evidence="3">
    <location>
        <begin position="363"/>
        <end position="436"/>
    </location>
</feature>
<evidence type="ECO:0000313" key="6">
    <source>
        <dbReference type="EMBL" id="KAK3943930.1"/>
    </source>
</evidence>
<dbReference type="PANTHER" id="PTHR47174:SF2">
    <property type="entry name" value="SH3 DOMAIN SIGNALLING PROTEIN (AFU_ORTHOLOGUE AFUA_5G07670)"/>
    <property type="match status" value="1"/>
</dbReference>
<evidence type="ECO:0000259" key="4">
    <source>
        <dbReference type="PROSITE" id="PS50002"/>
    </source>
</evidence>
<evidence type="ECO:0000256" key="1">
    <source>
        <dbReference type="ARBA" id="ARBA00022443"/>
    </source>
</evidence>
<feature type="compositionally biased region" description="Low complexity" evidence="3">
    <location>
        <begin position="295"/>
        <end position="307"/>
    </location>
</feature>
<proteinExistence type="predicted"/>
<feature type="compositionally biased region" description="Basic and acidic residues" evidence="3">
    <location>
        <begin position="163"/>
        <end position="174"/>
    </location>
</feature>
<dbReference type="PRINTS" id="PR00452">
    <property type="entry name" value="SH3DOMAIN"/>
</dbReference>